<dbReference type="InterPro" id="IPR002938">
    <property type="entry name" value="FAD-bd"/>
</dbReference>
<comment type="cofactor">
    <cofactor evidence="1">
        <name>FAD</name>
        <dbReference type="ChEBI" id="CHEBI:57692"/>
    </cofactor>
</comment>
<evidence type="ECO:0000259" key="7">
    <source>
        <dbReference type="Pfam" id="PF07976"/>
    </source>
</evidence>
<gene>
    <name evidence="8" type="ORF">EDD36DRAFT_461585</name>
</gene>
<feature type="domain" description="FAD-binding" evidence="6">
    <location>
        <begin position="15"/>
        <end position="355"/>
    </location>
</feature>
<evidence type="ECO:0000256" key="2">
    <source>
        <dbReference type="ARBA" id="ARBA00007801"/>
    </source>
</evidence>
<dbReference type="SUPFAM" id="SSF52833">
    <property type="entry name" value="Thioredoxin-like"/>
    <property type="match status" value="1"/>
</dbReference>
<protein>
    <submittedName>
        <fullName evidence="8">Pentachlorophenol monooxygenase</fullName>
    </submittedName>
</protein>
<keyword evidence="9" id="KW-1185">Reference proteome</keyword>
<dbReference type="InterPro" id="IPR036188">
    <property type="entry name" value="FAD/NAD-bd_sf"/>
</dbReference>
<dbReference type="Gene3D" id="3.40.30.20">
    <property type="match status" value="1"/>
</dbReference>
<evidence type="ECO:0000256" key="4">
    <source>
        <dbReference type="ARBA" id="ARBA00022827"/>
    </source>
</evidence>
<dbReference type="SUPFAM" id="SSF51905">
    <property type="entry name" value="FAD/NAD(P)-binding domain"/>
    <property type="match status" value="1"/>
</dbReference>
<evidence type="ECO:0000256" key="5">
    <source>
        <dbReference type="ARBA" id="ARBA00023002"/>
    </source>
</evidence>
<dbReference type="InterPro" id="IPR036249">
    <property type="entry name" value="Thioredoxin-like_sf"/>
</dbReference>
<dbReference type="PANTHER" id="PTHR43004:SF19">
    <property type="entry name" value="BINDING MONOOXYGENASE, PUTATIVE (JCVI)-RELATED"/>
    <property type="match status" value="1"/>
</dbReference>
<evidence type="ECO:0000313" key="9">
    <source>
        <dbReference type="Proteomes" id="UP001203852"/>
    </source>
</evidence>
<dbReference type="Proteomes" id="UP001203852">
    <property type="component" value="Unassembled WGS sequence"/>
</dbReference>
<evidence type="ECO:0000256" key="1">
    <source>
        <dbReference type="ARBA" id="ARBA00001974"/>
    </source>
</evidence>
<keyword evidence="4" id="KW-0274">FAD</keyword>
<evidence type="ECO:0000313" key="8">
    <source>
        <dbReference type="EMBL" id="KAI1616713.1"/>
    </source>
</evidence>
<reference evidence="8" key="1">
    <citation type="journal article" date="2022" name="bioRxiv">
        <title>Deciphering the potential niche of two novel black yeast fungi from a biological soil crust based on their genomes, phenotypes, and melanin regulation.</title>
        <authorList>
            <consortium name="DOE Joint Genome Institute"/>
            <person name="Carr E.C."/>
            <person name="Barton Q."/>
            <person name="Grambo S."/>
            <person name="Sullivan M."/>
            <person name="Renfro C.M."/>
            <person name="Kuo A."/>
            <person name="Pangilinan J."/>
            <person name="Lipzen A."/>
            <person name="Keymanesh K."/>
            <person name="Savage E."/>
            <person name="Barry K."/>
            <person name="Grigoriev I.V."/>
            <person name="Riekhof W.R."/>
            <person name="Harris S.S."/>
        </authorList>
    </citation>
    <scope>NUCLEOTIDE SEQUENCE</scope>
    <source>
        <strain evidence="8">JF 03-4F</strain>
    </source>
</reference>
<evidence type="ECO:0000259" key="6">
    <source>
        <dbReference type="Pfam" id="PF01494"/>
    </source>
</evidence>
<comment type="similarity">
    <text evidence="2">Belongs to the PheA/TfdB FAD monooxygenase family.</text>
</comment>
<evidence type="ECO:0000256" key="3">
    <source>
        <dbReference type="ARBA" id="ARBA00022630"/>
    </source>
</evidence>
<proteinExistence type="inferred from homology"/>
<feature type="domain" description="Phenol hydroxylase-like C-terminal dimerisation" evidence="7">
    <location>
        <begin position="492"/>
        <end position="545"/>
    </location>
</feature>
<dbReference type="Pfam" id="PF07976">
    <property type="entry name" value="Phe_hydrox_dim"/>
    <property type="match status" value="1"/>
</dbReference>
<sequence length="560" mass="63519">MTDPTNAKAKHFDGVLVVGAGPSGLILTYELMRRGVPVRLVEKRQGPSHTARAMTVHARSMEMFDHMSIGHRLKEVCLECPGNRYHFPGMPDEQCPKTDYRVLPTRYPFYYKISQNDFEQVLREHLLATQGMAPEYQTEIVALSSPAEIEKDGLVKATIKLPNGQTEVITCPWVIGCDGVKSFVRDVAGIKFNGEVVAAMAMMDVPLTSVNFDDRWMNYYFTKDLFMNVTRMPGGVWRIYMSEATGEYVYREDKKQSFQEVADKIGIGFKLGEPEWATSWDIRNNIASHYREGRLIICGDASHVHSPSGGQGMNGCMQDAFNLGWKLAAVYKGQGRAEILDTYEKERKPIGEQISHGAMATHHIVMGFGEEPGDRYHLTQVPNWEDTTIKLVSGLSHNYCKVVRVPDGLRPTKGPRAGERAPDALLTKSPLRHLYDIFRRPQFTLLVCPSKLRKNEHLAHAVTIRDTLEKRFPNCVCIYLISDKREAEFDFDHQSNDETGEFLERYEIDQNDDGRLVLVRPDLYVAMSCCMSEWEAVSEYLEQWYVPVVANGDARTSNQV</sequence>
<dbReference type="PRINTS" id="PR00420">
    <property type="entry name" value="RNGMNOXGNASE"/>
</dbReference>
<dbReference type="InterPro" id="IPR050641">
    <property type="entry name" value="RIFMO-like"/>
</dbReference>
<keyword evidence="3" id="KW-0285">Flavoprotein</keyword>
<dbReference type="Pfam" id="PF01494">
    <property type="entry name" value="FAD_binding_3"/>
    <property type="match status" value="1"/>
</dbReference>
<dbReference type="GO" id="GO:0016709">
    <property type="term" value="F:oxidoreductase activity, acting on paired donors, with incorporation or reduction of molecular oxygen, NAD(P)H as one donor, and incorporation of one atom of oxygen"/>
    <property type="evidence" value="ECO:0007669"/>
    <property type="project" value="UniProtKB-ARBA"/>
</dbReference>
<dbReference type="Gene3D" id="3.30.70.2450">
    <property type="match status" value="1"/>
</dbReference>
<comment type="caution">
    <text evidence="8">The sequence shown here is derived from an EMBL/GenBank/DDBJ whole genome shotgun (WGS) entry which is preliminary data.</text>
</comment>
<dbReference type="Gene3D" id="3.50.50.60">
    <property type="entry name" value="FAD/NAD(P)-binding domain"/>
    <property type="match status" value="1"/>
</dbReference>
<dbReference type="PANTHER" id="PTHR43004">
    <property type="entry name" value="TRK SYSTEM POTASSIUM UPTAKE PROTEIN"/>
    <property type="match status" value="1"/>
</dbReference>
<organism evidence="8 9">
    <name type="scientific">Exophiala viscosa</name>
    <dbReference type="NCBI Taxonomy" id="2486360"/>
    <lineage>
        <taxon>Eukaryota</taxon>
        <taxon>Fungi</taxon>
        <taxon>Dikarya</taxon>
        <taxon>Ascomycota</taxon>
        <taxon>Pezizomycotina</taxon>
        <taxon>Eurotiomycetes</taxon>
        <taxon>Chaetothyriomycetidae</taxon>
        <taxon>Chaetothyriales</taxon>
        <taxon>Herpotrichiellaceae</taxon>
        <taxon>Exophiala</taxon>
    </lineage>
</organism>
<dbReference type="EMBL" id="MU404351">
    <property type="protein sequence ID" value="KAI1616713.1"/>
    <property type="molecule type" value="Genomic_DNA"/>
</dbReference>
<dbReference type="AlphaFoldDB" id="A0AAN6E4E4"/>
<keyword evidence="5" id="KW-0560">Oxidoreductase</keyword>
<keyword evidence="8" id="KW-0503">Monooxygenase</keyword>
<dbReference type="GO" id="GO:0071949">
    <property type="term" value="F:FAD binding"/>
    <property type="evidence" value="ECO:0007669"/>
    <property type="project" value="InterPro"/>
</dbReference>
<name>A0AAN6E4E4_9EURO</name>
<accession>A0AAN6E4E4</accession>
<dbReference type="InterPro" id="IPR038220">
    <property type="entry name" value="PHOX_C_sf"/>
</dbReference>
<dbReference type="InterPro" id="IPR012941">
    <property type="entry name" value="Phe_hydrox_C_dim_dom"/>
</dbReference>